<comment type="caution">
    <text evidence="1">The sequence shown here is derived from an EMBL/GenBank/DDBJ whole genome shotgun (WGS) entry which is preliminary data.</text>
</comment>
<keyword evidence="2" id="KW-1185">Reference proteome</keyword>
<accession>A0ABU0MAU2</accession>
<dbReference type="EMBL" id="JAUSWJ010000001">
    <property type="protein sequence ID" value="MDQ0518082.1"/>
    <property type="molecule type" value="Genomic_DNA"/>
</dbReference>
<evidence type="ECO:0000313" key="1">
    <source>
        <dbReference type="EMBL" id="MDQ0518082.1"/>
    </source>
</evidence>
<keyword evidence="1" id="KW-0132">Cell division</keyword>
<dbReference type="Proteomes" id="UP001223743">
    <property type="component" value="Unassembled WGS sequence"/>
</dbReference>
<proteinExistence type="predicted"/>
<gene>
    <name evidence="1" type="ORF">QO015_003695</name>
</gene>
<reference evidence="1 2" key="1">
    <citation type="submission" date="2023-07" db="EMBL/GenBank/DDBJ databases">
        <title>Genomic Encyclopedia of Type Strains, Phase IV (KMG-IV): sequencing the most valuable type-strain genomes for metagenomic binning, comparative biology and taxonomic classification.</title>
        <authorList>
            <person name="Goeker M."/>
        </authorList>
    </citation>
    <scope>NUCLEOTIDE SEQUENCE [LARGE SCALE GENOMIC DNA]</scope>
    <source>
        <strain evidence="1 2">B1-1</strain>
    </source>
</reference>
<protein>
    <submittedName>
        <fullName evidence="1">Cell division protein FtsL</fullName>
    </submittedName>
</protein>
<name>A0ABU0MAU2_9HYPH</name>
<organism evidence="1 2">
    <name type="scientific">Kaistia geumhonensis</name>
    <dbReference type="NCBI Taxonomy" id="410839"/>
    <lineage>
        <taxon>Bacteria</taxon>
        <taxon>Pseudomonadati</taxon>
        <taxon>Pseudomonadota</taxon>
        <taxon>Alphaproteobacteria</taxon>
        <taxon>Hyphomicrobiales</taxon>
        <taxon>Kaistiaceae</taxon>
        <taxon>Kaistia</taxon>
    </lineage>
</organism>
<sequence>MLISAIVATCVGFFYRARKARRLVREQSDRARPRDDLGM</sequence>
<keyword evidence="1" id="KW-0131">Cell cycle</keyword>
<evidence type="ECO:0000313" key="2">
    <source>
        <dbReference type="Proteomes" id="UP001223743"/>
    </source>
</evidence>
<dbReference type="GO" id="GO:0051301">
    <property type="term" value="P:cell division"/>
    <property type="evidence" value="ECO:0007669"/>
    <property type="project" value="UniProtKB-KW"/>
</dbReference>